<sequence>MGQGEYSYTFPHRGLIAASALNRVDLELIFDSARAHLARNRTEDKKHPSLKGLTVINLFFEASTRTLASFEIAAKRLGADVVNFSAGNASLKKGETLADTANTLAAMQPDLLVVRHPSPGAAEFFQRTTGISTINAGDGANEHPTQALLDLFTLGEHLGDVGGKRIAIIGDILHSRVARSNVALLSLMNADIRLCGPASLLPADADRWGASVFHSVEAAIEGCDAVMVLRLQRERMSSGLIPSAREYAAIYGLDHARLSLANQDCIVMHPGPMNRGIEINSALADDTDMSVILDQVEAGVAVRMAVLELLAGRGMQEMVP</sequence>
<dbReference type="GO" id="GO:0044205">
    <property type="term" value="P:'de novo' UMP biosynthetic process"/>
    <property type="evidence" value="ECO:0007669"/>
    <property type="project" value="UniProtKB-UniRule"/>
</dbReference>
<evidence type="ECO:0000256" key="8">
    <source>
        <dbReference type="HAMAP-Rule" id="MF_00001"/>
    </source>
</evidence>
<dbReference type="GO" id="GO:0006520">
    <property type="term" value="P:amino acid metabolic process"/>
    <property type="evidence" value="ECO:0007669"/>
    <property type="project" value="InterPro"/>
</dbReference>
<keyword evidence="5 8" id="KW-0665">Pyrimidine biosynthesis</keyword>
<dbReference type="PANTHER" id="PTHR45753:SF6">
    <property type="entry name" value="ASPARTATE CARBAMOYLTRANSFERASE"/>
    <property type="match status" value="1"/>
</dbReference>
<dbReference type="NCBIfam" id="NF002032">
    <property type="entry name" value="PRK00856.1"/>
    <property type="match status" value="1"/>
</dbReference>
<dbReference type="RefSeq" id="WP_127566553.1">
    <property type="nucleotide sequence ID" value="NZ_BMFB01000007.1"/>
</dbReference>
<dbReference type="UniPathway" id="UPA00070">
    <property type="reaction ID" value="UER00116"/>
</dbReference>
<evidence type="ECO:0000256" key="3">
    <source>
        <dbReference type="ARBA" id="ARBA00008896"/>
    </source>
</evidence>
<keyword evidence="4 8" id="KW-0808">Transferase</keyword>
<feature type="binding site" evidence="8">
    <location>
        <position position="271"/>
    </location>
    <ligand>
        <name>carbamoyl phosphate</name>
        <dbReference type="ChEBI" id="CHEBI:58228"/>
    </ligand>
</feature>
<evidence type="ECO:0000256" key="4">
    <source>
        <dbReference type="ARBA" id="ARBA00022679"/>
    </source>
</evidence>
<feature type="binding site" evidence="8">
    <location>
        <position position="65"/>
    </location>
    <ligand>
        <name>carbamoyl phosphate</name>
        <dbReference type="ChEBI" id="CHEBI:58228"/>
    </ligand>
</feature>
<protein>
    <recommendedName>
        <fullName evidence="8">Aspartate carbamoyltransferase</fullName>
        <ecNumber evidence="8">2.1.3.2</ecNumber>
    </recommendedName>
    <alternativeName>
        <fullName evidence="8">Aspartate transcarbamylase</fullName>
        <shortName evidence="8">ATCase</shortName>
    </alternativeName>
</protein>
<feature type="binding site" evidence="8">
    <location>
        <position position="176"/>
    </location>
    <ligand>
        <name>L-aspartate</name>
        <dbReference type="ChEBI" id="CHEBI:29991"/>
    </ligand>
</feature>
<comment type="similarity">
    <text evidence="3 8">Belongs to the aspartate/ornithine carbamoyltransferase superfamily. ATCase family.</text>
</comment>
<evidence type="ECO:0000256" key="1">
    <source>
        <dbReference type="ARBA" id="ARBA00003822"/>
    </source>
</evidence>
<gene>
    <name evidence="8" type="primary">pyrB</name>
    <name evidence="9" type="ORF">X907_1407</name>
</gene>
<feature type="binding site" evidence="8">
    <location>
        <position position="146"/>
    </location>
    <ligand>
        <name>carbamoyl phosphate</name>
        <dbReference type="ChEBI" id="CHEBI:58228"/>
    </ligand>
</feature>
<dbReference type="Proteomes" id="UP000286954">
    <property type="component" value="Chromosome"/>
</dbReference>
<dbReference type="PANTHER" id="PTHR45753">
    <property type="entry name" value="ORNITHINE CARBAMOYLTRANSFERASE, MITOCHONDRIAL"/>
    <property type="match status" value="1"/>
</dbReference>
<dbReference type="KEGG" id="gak:X907_1407"/>
<dbReference type="SUPFAM" id="SSF53671">
    <property type="entry name" value="Aspartate/ornithine carbamoyltransferase"/>
    <property type="match status" value="1"/>
</dbReference>
<evidence type="ECO:0000256" key="5">
    <source>
        <dbReference type="ARBA" id="ARBA00022975"/>
    </source>
</evidence>
<dbReference type="GO" id="GO:0005829">
    <property type="term" value="C:cytosol"/>
    <property type="evidence" value="ECO:0007669"/>
    <property type="project" value="TreeGrafter"/>
</dbReference>
<dbReference type="EMBL" id="CP018911">
    <property type="protein sequence ID" value="AZU03940.1"/>
    <property type="molecule type" value="Genomic_DNA"/>
</dbReference>
<dbReference type="InterPro" id="IPR002082">
    <property type="entry name" value="Asp_carbamoyltransf"/>
</dbReference>
<dbReference type="InterPro" id="IPR006132">
    <property type="entry name" value="Asp/Orn_carbamoyltranf_P-bd"/>
</dbReference>
<dbReference type="Pfam" id="PF02729">
    <property type="entry name" value="OTCace_N"/>
    <property type="match status" value="1"/>
</dbReference>
<comment type="function">
    <text evidence="6 8">Catalyzes the condensation of carbamoyl phosphate and aspartate to form carbamoyl aspartate and inorganic phosphate, the committed step in the de novo pyrimidine nucleotide biosynthesis pathway.</text>
</comment>
<comment type="subunit">
    <text evidence="8">Heterododecamer (2C3:3R2) of six catalytic PyrB chains organized as two trimers (C3), and six regulatory PyrI chains organized as three dimers (R2).</text>
</comment>
<dbReference type="HAMAP" id="MF_00001">
    <property type="entry name" value="Asp_carb_tr"/>
    <property type="match status" value="1"/>
</dbReference>
<proteinExistence type="inferred from homology"/>
<evidence type="ECO:0000313" key="10">
    <source>
        <dbReference type="Proteomes" id="UP000286954"/>
    </source>
</evidence>
<accession>A0A3T0E9K1</accession>
<dbReference type="OrthoDB" id="9774690at2"/>
<dbReference type="FunFam" id="3.40.50.1370:FF:000007">
    <property type="entry name" value="Aspartate carbamoyltransferase"/>
    <property type="match status" value="1"/>
</dbReference>
<name>A0A3T0E9K1_9PROT</name>
<feature type="binding site" evidence="8">
    <location>
        <position position="230"/>
    </location>
    <ligand>
        <name>L-aspartate</name>
        <dbReference type="ChEBI" id="CHEBI:29991"/>
    </ligand>
</feature>
<dbReference type="InterPro" id="IPR036901">
    <property type="entry name" value="Asp/Orn_carbamoylTrfase_sf"/>
</dbReference>
<feature type="binding site" evidence="8">
    <location>
        <position position="115"/>
    </location>
    <ligand>
        <name>carbamoyl phosphate</name>
        <dbReference type="ChEBI" id="CHEBI:58228"/>
    </ligand>
</feature>
<dbReference type="InterPro" id="IPR006131">
    <property type="entry name" value="Asp_carbamoyltransf_Asp/Orn-bd"/>
</dbReference>
<comment type="catalytic activity">
    <reaction evidence="7 8">
        <text>carbamoyl phosphate + L-aspartate = N-carbamoyl-L-aspartate + phosphate + H(+)</text>
        <dbReference type="Rhea" id="RHEA:20013"/>
        <dbReference type="ChEBI" id="CHEBI:15378"/>
        <dbReference type="ChEBI" id="CHEBI:29991"/>
        <dbReference type="ChEBI" id="CHEBI:32814"/>
        <dbReference type="ChEBI" id="CHEBI:43474"/>
        <dbReference type="ChEBI" id="CHEBI:58228"/>
        <dbReference type="EC" id="2.1.3.2"/>
    </reaction>
</comment>
<evidence type="ECO:0000256" key="6">
    <source>
        <dbReference type="ARBA" id="ARBA00043884"/>
    </source>
</evidence>
<reference evidence="9 10" key="1">
    <citation type="submission" date="2016-12" db="EMBL/GenBank/DDBJ databases">
        <title>The genome of dimorphic prosthecate Glycocaulis alkaliphilus 6b-8t, isolated from crude oil dictates its adaptability in petroleum environments.</title>
        <authorList>
            <person name="Wu X.-L."/>
            <person name="Geng S."/>
        </authorList>
    </citation>
    <scope>NUCLEOTIDE SEQUENCE [LARGE SCALE GENOMIC DNA]</scope>
    <source>
        <strain evidence="9 10">6B-8</strain>
    </source>
</reference>
<dbReference type="PRINTS" id="PR00101">
    <property type="entry name" value="ATCASE"/>
</dbReference>
<dbReference type="InterPro" id="IPR006130">
    <property type="entry name" value="Asp/Orn_carbamoylTrfase"/>
</dbReference>
<organism evidence="9 10">
    <name type="scientific">Glycocaulis alkaliphilus</name>
    <dbReference type="NCBI Taxonomy" id="1434191"/>
    <lineage>
        <taxon>Bacteria</taxon>
        <taxon>Pseudomonadati</taxon>
        <taxon>Pseudomonadota</taxon>
        <taxon>Alphaproteobacteria</taxon>
        <taxon>Maricaulales</taxon>
        <taxon>Maricaulaceae</taxon>
        <taxon>Glycocaulis</taxon>
    </lineage>
</organism>
<feature type="binding site" evidence="8">
    <location>
        <position position="143"/>
    </location>
    <ligand>
        <name>carbamoyl phosphate</name>
        <dbReference type="ChEBI" id="CHEBI:58228"/>
    </ligand>
</feature>
<keyword evidence="10" id="KW-1185">Reference proteome</keyword>
<evidence type="ECO:0000256" key="2">
    <source>
        <dbReference type="ARBA" id="ARBA00004852"/>
    </source>
</evidence>
<evidence type="ECO:0000313" key="9">
    <source>
        <dbReference type="EMBL" id="AZU03940.1"/>
    </source>
</evidence>
<dbReference type="Pfam" id="PF00185">
    <property type="entry name" value="OTCace"/>
    <property type="match status" value="1"/>
</dbReference>
<dbReference type="Gene3D" id="3.40.50.1370">
    <property type="entry name" value="Aspartate/ornithine carbamoyltransferase"/>
    <property type="match status" value="2"/>
</dbReference>
<dbReference type="GO" id="GO:0016597">
    <property type="term" value="F:amino acid binding"/>
    <property type="evidence" value="ECO:0007669"/>
    <property type="project" value="InterPro"/>
</dbReference>
<feature type="binding site" evidence="8">
    <location>
        <position position="66"/>
    </location>
    <ligand>
        <name>carbamoyl phosphate</name>
        <dbReference type="ChEBI" id="CHEBI:58228"/>
    </ligand>
</feature>
<dbReference type="PROSITE" id="PS00097">
    <property type="entry name" value="CARBAMOYLTRANSFERASE"/>
    <property type="match status" value="1"/>
</dbReference>
<evidence type="ECO:0000256" key="7">
    <source>
        <dbReference type="ARBA" id="ARBA00048859"/>
    </source>
</evidence>
<dbReference type="NCBIfam" id="TIGR00670">
    <property type="entry name" value="asp_carb_tr"/>
    <property type="match status" value="1"/>
</dbReference>
<feature type="binding site" evidence="8">
    <location>
        <position position="272"/>
    </location>
    <ligand>
        <name>carbamoyl phosphate</name>
        <dbReference type="ChEBI" id="CHEBI:58228"/>
    </ligand>
</feature>
<dbReference type="GO" id="GO:0006207">
    <property type="term" value="P:'de novo' pyrimidine nucleobase biosynthetic process"/>
    <property type="evidence" value="ECO:0007669"/>
    <property type="project" value="InterPro"/>
</dbReference>
<feature type="binding site" evidence="8">
    <location>
        <position position="93"/>
    </location>
    <ligand>
        <name>L-aspartate</name>
        <dbReference type="ChEBI" id="CHEBI:29991"/>
    </ligand>
</feature>
<comment type="function">
    <text evidence="1">Reversibly catalyzes the transfer of the carbamoyl group from carbamoyl phosphate (CP) to the N(epsilon) atom of ornithine (ORN) to produce L-citrulline.</text>
</comment>
<dbReference type="PRINTS" id="PR00100">
    <property type="entry name" value="AOTCASE"/>
</dbReference>
<dbReference type="EC" id="2.1.3.2" evidence="8"/>
<dbReference type="GO" id="GO:0004070">
    <property type="term" value="F:aspartate carbamoyltransferase activity"/>
    <property type="evidence" value="ECO:0007669"/>
    <property type="project" value="UniProtKB-UniRule"/>
</dbReference>
<dbReference type="AlphaFoldDB" id="A0A3T0E9K1"/>
<comment type="pathway">
    <text evidence="2 8">Pyrimidine metabolism; UMP biosynthesis via de novo pathway; (S)-dihydroorotate from bicarbonate: step 2/3.</text>
</comment>